<dbReference type="InterPro" id="IPR001789">
    <property type="entry name" value="Sig_transdc_resp-reg_receiver"/>
</dbReference>
<dbReference type="RefSeq" id="WP_104509163.1">
    <property type="nucleotide sequence ID" value="NZ_JACIGC010000011.1"/>
</dbReference>
<dbReference type="Pfam" id="PF00072">
    <property type="entry name" value="Response_reg"/>
    <property type="match status" value="1"/>
</dbReference>
<accession>A0A2S6N1M1</accession>
<organism evidence="1 2">
    <name type="scientific">Rhodoblastus sphagnicola</name>
    <dbReference type="NCBI Taxonomy" id="333368"/>
    <lineage>
        <taxon>Bacteria</taxon>
        <taxon>Pseudomonadati</taxon>
        <taxon>Pseudomonadota</taxon>
        <taxon>Alphaproteobacteria</taxon>
        <taxon>Hyphomicrobiales</taxon>
        <taxon>Rhodoblastaceae</taxon>
        <taxon>Rhodoblastus</taxon>
    </lineage>
</organism>
<dbReference type="CDD" id="cd00156">
    <property type="entry name" value="REC"/>
    <property type="match status" value="1"/>
</dbReference>
<protein>
    <submittedName>
        <fullName evidence="1">Uncharacterized protein</fullName>
    </submittedName>
</protein>
<dbReference type="PROSITE" id="PS50110">
    <property type="entry name" value="RESPONSE_REGULATORY"/>
    <property type="match status" value="1"/>
</dbReference>
<dbReference type="AlphaFoldDB" id="A0A2S6N1M1"/>
<dbReference type="GO" id="GO:0000160">
    <property type="term" value="P:phosphorelay signal transduction system"/>
    <property type="evidence" value="ECO:0007669"/>
    <property type="project" value="InterPro"/>
</dbReference>
<evidence type="ECO:0000313" key="2">
    <source>
        <dbReference type="Proteomes" id="UP000239089"/>
    </source>
</evidence>
<proteinExistence type="predicted"/>
<gene>
    <name evidence="1" type="ORF">CCR94_17615</name>
</gene>
<name>A0A2S6N1M1_9HYPH</name>
<keyword evidence="2" id="KW-1185">Reference proteome</keyword>
<reference evidence="1 2" key="1">
    <citation type="journal article" date="2018" name="Arch. Microbiol.">
        <title>New insights into the metabolic potential of the phototrophic purple bacterium Rhodopila globiformis DSM 161(T) from its draft genome sequence and evidence for a vanadium-dependent nitrogenase.</title>
        <authorList>
            <person name="Imhoff J.F."/>
            <person name="Rahn T."/>
            <person name="Kunzel S."/>
            <person name="Neulinger S.C."/>
        </authorList>
    </citation>
    <scope>NUCLEOTIDE SEQUENCE [LARGE SCALE GENOMIC DNA]</scope>
    <source>
        <strain evidence="1 2">DSM 16996</strain>
    </source>
</reference>
<dbReference type="SMART" id="SM00448">
    <property type="entry name" value="REC"/>
    <property type="match status" value="1"/>
</dbReference>
<comment type="caution">
    <text evidence="1">The sequence shown here is derived from an EMBL/GenBank/DDBJ whole genome shotgun (WGS) entry which is preliminary data.</text>
</comment>
<dbReference type="OrthoDB" id="8445075at2"/>
<dbReference type="EMBL" id="NHSJ01000107">
    <property type="protein sequence ID" value="PPQ28513.1"/>
    <property type="molecule type" value="Genomic_DNA"/>
</dbReference>
<dbReference type="Proteomes" id="UP000239089">
    <property type="component" value="Unassembled WGS sequence"/>
</dbReference>
<dbReference type="InterPro" id="IPR011006">
    <property type="entry name" value="CheY-like_superfamily"/>
</dbReference>
<dbReference type="Gene3D" id="3.40.50.2300">
    <property type="match status" value="1"/>
</dbReference>
<sequence length="165" mass="18077">MKAGTMDIATSMKAVVSPPRDDDSTLEHYFPQHRESIRVLLIDDDGGDAAMIKTLMANSKQLDFSLVTCRSVEEGRNAIEQSEFDVALIDYWLGYETSIGFIHAFSQSQPVPCVLLTGLDTPEIRRIAFRAGVAAFLAKDGLSIQAIEGVTMAVLRRDIGLSRAV</sequence>
<evidence type="ECO:0000313" key="1">
    <source>
        <dbReference type="EMBL" id="PPQ28513.1"/>
    </source>
</evidence>
<dbReference type="SUPFAM" id="SSF52172">
    <property type="entry name" value="CheY-like"/>
    <property type="match status" value="1"/>
</dbReference>